<dbReference type="Pfam" id="PF13460">
    <property type="entry name" value="NAD_binding_10"/>
    <property type="match status" value="1"/>
</dbReference>
<feature type="domain" description="NAD(P)-binding" evidence="1">
    <location>
        <begin position="7"/>
        <end position="102"/>
    </location>
</feature>
<evidence type="ECO:0000313" key="2">
    <source>
        <dbReference type="EMBL" id="HJB11360.1"/>
    </source>
</evidence>
<dbReference type="InterPro" id="IPR036291">
    <property type="entry name" value="NAD(P)-bd_dom_sf"/>
</dbReference>
<dbReference type="InterPro" id="IPR051604">
    <property type="entry name" value="Ergot_Alk_Oxidoreductase"/>
</dbReference>
<dbReference type="Proteomes" id="UP000823823">
    <property type="component" value="Unassembled WGS sequence"/>
</dbReference>
<organism evidence="2 3">
    <name type="scientific">Candidatus Brachybacterium merdavium</name>
    <dbReference type="NCBI Taxonomy" id="2838513"/>
    <lineage>
        <taxon>Bacteria</taxon>
        <taxon>Bacillati</taxon>
        <taxon>Actinomycetota</taxon>
        <taxon>Actinomycetes</taxon>
        <taxon>Micrococcales</taxon>
        <taxon>Dermabacteraceae</taxon>
        <taxon>Brachybacterium</taxon>
    </lineage>
</organism>
<dbReference type="Gene3D" id="3.40.50.720">
    <property type="entry name" value="NAD(P)-binding Rossmann-like Domain"/>
    <property type="match status" value="1"/>
</dbReference>
<gene>
    <name evidence="2" type="ORF">H9786_12680</name>
</gene>
<name>A0A9D2RPL5_9MICO</name>
<sequence length="274" mass="28731">MTILVTGATGTVGRALVHALSERGQSVRALSRDPSTAVLPTGAEVVQGDLTDPSSLTAALDGVSAVHLIGFDAPRGAGGGDALTTAPAVVEAAERAGVRRASVLHNGIPGGMDAAVQHSSLEWTVLVPVGFMANALWWAEAIRNEGEVAEPRADSRGAIVHEADIADVAATALTEAGHGGQSYVITGPESLNVAEQVSTLAEAIGREITFRELSDEEAIARWRSWGFDDEAVEFMTWTWESPIGVTPSDTVRRVTGGPGRTFSQWAAEHAEEFR</sequence>
<proteinExistence type="predicted"/>
<protein>
    <submittedName>
        <fullName evidence="2">NAD(P)H-binding protein</fullName>
    </submittedName>
</protein>
<dbReference type="EMBL" id="DWZH01000099">
    <property type="protein sequence ID" value="HJB11360.1"/>
    <property type="molecule type" value="Genomic_DNA"/>
</dbReference>
<dbReference type="Gene3D" id="3.90.25.10">
    <property type="entry name" value="UDP-galactose 4-epimerase, domain 1"/>
    <property type="match status" value="1"/>
</dbReference>
<reference evidence="2" key="2">
    <citation type="submission" date="2021-04" db="EMBL/GenBank/DDBJ databases">
        <authorList>
            <person name="Gilroy R."/>
        </authorList>
    </citation>
    <scope>NUCLEOTIDE SEQUENCE</scope>
    <source>
        <strain evidence="2">ChiHjej13B12-24818</strain>
    </source>
</reference>
<dbReference type="PANTHER" id="PTHR43162:SF1">
    <property type="entry name" value="PRESTALK A DIFFERENTIATION PROTEIN A"/>
    <property type="match status" value="1"/>
</dbReference>
<dbReference type="AlphaFoldDB" id="A0A9D2RPL5"/>
<reference evidence="2" key="1">
    <citation type="journal article" date="2021" name="PeerJ">
        <title>Extensive microbial diversity within the chicken gut microbiome revealed by metagenomics and culture.</title>
        <authorList>
            <person name="Gilroy R."/>
            <person name="Ravi A."/>
            <person name="Getino M."/>
            <person name="Pursley I."/>
            <person name="Horton D.L."/>
            <person name="Alikhan N.F."/>
            <person name="Baker D."/>
            <person name="Gharbi K."/>
            <person name="Hall N."/>
            <person name="Watson M."/>
            <person name="Adriaenssens E.M."/>
            <person name="Foster-Nyarko E."/>
            <person name="Jarju S."/>
            <person name="Secka A."/>
            <person name="Antonio M."/>
            <person name="Oren A."/>
            <person name="Chaudhuri R.R."/>
            <person name="La Ragione R."/>
            <person name="Hildebrand F."/>
            <person name="Pallen M.J."/>
        </authorList>
    </citation>
    <scope>NUCLEOTIDE SEQUENCE</scope>
    <source>
        <strain evidence="2">ChiHjej13B12-24818</strain>
    </source>
</reference>
<dbReference type="PANTHER" id="PTHR43162">
    <property type="match status" value="1"/>
</dbReference>
<comment type="caution">
    <text evidence="2">The sequence shown here is derived from an EMBL/GenBank/DDBJ whole genome shotgun (WGS) entry which is preliminary data.</text>
</comment>
<accession>A0A9D2RPL5</accession>
<evidence type="ECO:0000259" key="1">
    <source>
        <dbReference type="Pfam" id="PF13460"/>
    </source>
</evidence>
<dbReference type="InterPro" id="IPR016040">
    <property type="entry name" value="NAD(P)-bd_dom"/>
</dbReference>
<dbReference type="SUPFAM" id="SSF51735">
    <property type="entry name" value="NAD(P)-binding Rossmann-fold domains"/>
    <property type="match status" value="1"/>
</dbReference>
<evidence type="ECO:0000313" key="3">
    <source>
        <dbReference type="Proteomes" id="UP000823823"/>
    </source>
</evidence>